<dbReference type="Proteomes" id="UP000018208">
    <property type="component" value="Unassembled WGS sequence"/>
</dbReference>
<keyword evidence="3" id="KW-1185">Reference proteome</keyword>
<dbReference type="AlphaFoldDB" id="V6LIM6"/>
<accession>V6LIM6</accession>
<dbReference type="EMBL" id="KI546116">
    <property type="protein sequence ID" value="EST44450.1"/>
    <property type="molecule type" value="Genomic_DNA"/>
</dbReference>
<protein>
    <submittedName>
        <fullName evidence="1">Uncharacterized protein</fullName>
    </submittedName>
</protein>
<proteinExistence type="predicted"/>
<organism evidence="1">
    <name type="scientific">Spironucleus salmonicida</name>
    <dbReference type="NCBI Taxonomy" id="348837"/>
    <lineage>
        <taxon>Eukaryota</taxon>
        <taxon>Metamonada</taxon>
        <taxon>Diplomonadida</taxon>
        <taxon>Hexamitidae</taxon>
        <taxon>Hexamitinae</taxon>
        <taxon>Spironucleus</taxon>
    </lineage>
</organism>
<dbReference type="EMBL" id="AUWU02000002">
    <property type="protein sequence ID" value="KAH0576347.1"/>
    <property type="molecule type" value="Genomic_DNA"/>
</dbReference>
<reference evidence="2" key="2">
    <citation type="submission" date="2020-12" db="EMBL/GenBank/DDBJ databases">
        <title>New Spironucleus salmonicida genome in near-complete chromosomes.</title>
        <authorList>
            <person name="Xu F."/>
            <person name="Kurt Z."/>
            <person name="Jimenez-Gonzalez A."/>
            <person name="Astvaldsson A."/>
            <person name="Andersson J.O."/>
            <person name="Svard S.G."/>
        </authorList>
    </citation>
    <scope>NUCLEOTIDE SEQUENCE</scope>
    <source>
        <strain evidence="2">ATCC 50377</strain>
    </source>
</reference>
<dbReference type="VEuPathDB" id="GiardiaDB:SS50377_21910"/>
<reference evidence="1 2" key="1">
    <citation type="journal article" date="2014" name="PLoS Genet.">
        <title>The Genome of Spironucleus salmonicida Highlights a Fish Pathogen Adapted to Fluctuating Environments.</title>
        <authorList>
            <person name="Xu F."/>
            <person name="Jerlstrom-Hultqvist J."/>
            <person name="Einarsson E."/>
            <person name="Astvaldsson A."/>
            <person name="Svard S.G."/>
            <person name="Andersson J.O."/>
        </authorList>
    </citation>
    <scope>NUCLEOTIDE SEQUENCE</scope>
    <source>
        <strain evidence="2">ATCC 50377</strain>
    </source>
</reference>
<sequence length="135" mass="14984">MSEQQAEVVVSPPQKKTLEQLAQEKKVIYLAEKEAKKLSAPQKQKIVKKEMKRSAITIISSSAAGVHIENLPKVTPQDVQDLIQASIGTKNVQVSRQGNKWSITSLNSQKQAQLVQKLNGSFCKESAKNLKVYIK</sequence>
<evidence type="ECO:0000313" key="3">
    <source>
        <dbReference type="Proteomes" id="UP000018208"/>
    </source>
</evidence>
<gene>
    <name evidence="1" type="ORF">SS50377_15758</name>
    <name evidence="2" type="ORF">SS50377_21910</name>
</gene>
<evidence type="ECO:0000313" key="1">
    <source>
        <dbReference type="EMBL" id="EST44450.1"/>
    </source>
</evidence>
<evidence type="ECO:0000313" key="2">
    <source>
        <dbReference type="EMBL" id="KAH0576347.1"/>
    </source>
</evidence>
<name>V6LIM6_9EUKA</name>